<evidence type="ECO:0000256" key="2">
    <source>
        <dbReference type="SAM" id="Phobius"/>
    </source>
</evidence>
<evidence type="ECO:0000313" key="5">
    <source>
        <dbReference type="Proteomes" id="UP000007076"/>
    </source>
</evidence>
<dbReference type="RefSeq" id="WP_014136141.1">
    <property type="nucleotide sequence ID" value="NC_016109.1"/>
</dbReference>
<dbReference type="eggNOG" id="COG4767">
    <property type="taxonomic scope" value="Bacteria"/>
</dbReference>
<keyword evidence="2" id="KW-0472">Membrane</keyword>
<protein>
    <recommendedName>
        <fullName evidence="3">VanZ-like domain-containing protein</fullName>
    </recommendedName>
</protein>
<feature type="transmembrane region" description="Helical" evidence="2">
    <location>
        <begin position="111"/>
        <end position="130"/>
    </location>
</feature>
<dbReference type="PATRIC" id="fig|452652.3.peg.3028"/>
<gene>
    <name evidence="4" type="ordered locus">KSE_30170</name>
</gene>
<dbReference type="KEGG" id="ksk:KSE_30170"/>
<dbReference type="EMBL" id="AP010968">
    <property type="protein sequence ID" value="BAJ28829.1"/>
    <property type="molecule type" value="Genomic_DNA"/>
</dbReference>
<feature type="transmembrane region" description="Helical" evidence="2">
    <location>
        <begin position="30"/>
        <end position="48"/>
    </location>
</feature>
<dbReference type="Proteomes" id="UP000007076">
    <property type="component" value="Chromosome"/>
</dbReference>
<feature type="domain" description="VanZ-like" evidence="3">
    <location>
        <begin position="39"/>
        <end position="156"/>
    </location>
</feature>
<feature type="region of interest" description="Disordered" evidence="1">
    <location>
        <begin position="173"/>
        <end position="223"/>
    </location>
</feature>
<organism evidence="4 5">
    <name type="scientific">Kitasatospora setae (strain ATCC 33774 / DSM 43861 / JCM 3304 / KCC A-0304 / NBRC 14216 / KM-6054)</name>
    <name type="common">Streptomyces setae</name>
    <dbReference type="NCBI Taxonomy" id="452652"/>
    <lineage>
        <taxon>Bacteria</taxon>
        <taxon>Bacillati</taxon>
        <taxon>Actinomycetota</taxon>
        <taxon>Actinomycetes</taxon>
        <taxon>Kitasatosporales</taxon>
        <taxon>Streptomycetaceae</taxon>
        <taxon>Kitasatospora</taxon>
    </lineage>
</organism>
<feature type="transmembrane region" description="Helical" evidence="2">
    <location>
        <begin position="142"/>
        <end position="160"/>
    </location>
</feature>
<sequence length="223" mass="22849">MHTTAPTTPVDPGSADRPRRGRAVPYRFRVAARVLLGVLVLVLGWLSLRPAAAAWTAPPNLDPLSSVREAFALDARAAVHRLASGMLPLAPLGVLLPLAVGSPARAWLPSFLRATGAAALLGTALEILEGVAPGHVLDVDDVLLGTAGAALAHLLLVPPLRALERRRAAAAAGPAAGPAVTPDQVTPDPVTPFEDADDRGRTRPRPVPSAALSVLGSTAAPRG</sequence>
<dbReference type="STRING" id="452652.KSE_30170"/>
<dbReference type="Pfam" id="PF04892">
    <property type="entry name" value="VanZ"/>
    <property type="match status" value="1"/>
</dbReference>
<dbReference type="AlphaFoldDB" id="E4NC98"/>
<evidence type="ECO:0000313" key="4">
    <source>
        <dbReference type="EMBL" id="BAJ28829.1"/>
    </source>
</evidence>
<name>E4NC98_KITSK</name>
<proteinExistence type="predicted"/>
<evidence type="ECO:0000259" key="3">
    <source>
        <dbReference type="Pfam" id="PF04892"/>
    </source>
</evidence>
<evidence type="ECO:0000256" key="1">
    <source>
        <dbReference type="SAM" id="MobiDB-lite"/>
    </source>
</evidence>
<dbReference type="HOGENOM" id="CLU_100226_0_0_11"/>
<feature type="transmembrane region" description="Helical" evidence="2">
    <location>
        <begin position="78"/>
        <end position="99"/>
    </location>
</feature>
<dbReference type="InterPro" id="IPR006976">
    <property type="entry name" value="VanZ-like"/>
</dbReference>
<keyword evidence="2" id="KW-1133">Transmembrane helix</keyword>
<accession>E4NC98</accession>
<keyword evidence="2" id="KW-0812">Transmembrane</keyword>
<keyword evidence="5" id="KW-1185">Reference proteome</keyword>
<reference evidence="4 5" key="1">
    <citation type="journal article" date="2010" name="DNA Res.">
        <title>Genome sequence of Kitasatospora setae NBRC 14216T: an evolutionary snapshot of the family Streptomycetaceae.</title>
        <authorList>
            <person name="Ichikawa N."/>
            <person name="Oguchi A."/>
            <person name="Ikeda H."/>
            <person name="Ishikawa J."/>
            <person name="Kitani S."/>
            <person name="Watanabe Y."/>
            <person name="Nakamura S."/>
            <person name="Katano Y."/>
            <person name="Kishi E."/>
            <person name="Sasagawa M."/>
            <person name="Ankai A."/>
            <person name="Fukui S."/>
            <person name="Hashimoto Y."/>
            <person name="Kamata S."/>
            <person name="Otoguro M."/>
            <person name="Tanikawa S."/>
            <person name="Nihira T."/>
            <person name="Horinouchi S."/>
            <person name="Ohnishi Y."/>
            <person name="Hayakawa M."/>
            <person name="Kuzuyama T."/>
            <person name="Arisawa A."/>
            <person name="Nomoto F."/>
            <person name="Miura H."/>
            <person name="Takahashi Y."/>
            <person name="Fujita N."/>
        </authorList>
    </citation>
    <scope>NUCLEOTIDE SEQUENCE [LARGE SCALE GENOMIC DNA]</scope>
    <source>
        <strain evidence="5">ATCC 33774 / DSM 43861 / JCM 3304 / KCC A-0304 / NBRC 14216 / KM-6054</strain>
    </source>
</reference>
<feature type="region of interest" description="Disordered" evidence="1">
    <location>
        <begin position="1"/>
        <end position="20"/>
    </location>
</feature>
<feature type="compositionally biased region" description="Low complexity" evidence="1">
    <location>
        <begin position="173"/>
        <end position="192"/>
    </location>
</feature>